<dbReference type="STRING" id="6313.A0A0K0D1E3"/>
<proteinExistence type="predicted"/>
<reference evidence="1" key="1">
    <citation type="submission" date="2012-09" db="EMBL/GenBank/DDBJ databases">
        <authorList>
            <person name="Martin A.A."/>
        </authorList>
    </citation>
    <scope>NUCLEOTIDE SEQUENCE</scope>
</reference>
<protein>
    <submittedName>
        <fullName evidence="2">DUF4773 domain-containing protein</fullName>
    </submittedName>
</protein>
<evidence type="ECO:0000313" key="1">
    <source>
        <dbReference type="Proteomes" id="UP000035642"/>
    </source>
</evidence>
<evidence type="ECO:0000313" key="2">
    <source>
        <dbReference type="WBParaSite" id="ACAC_0000388801-mRNA-1"/>
    </source>
</evidence>
<accession>A0A0K0D1E3</accession>
<sequence>MVEKLTVIGRLSRVETKFAFVETVNGSVFCPLAAAIPPSEHVPNFAIRYNTGDMVHVTMVPQEEKNGCKWRAVKVRCFSISNDILIVTVTNVSETLAFASCEELGSVFIPGAAFSSEEVTRLNCYLSVGVLMSCLLYVNVDVKNYYLFASFSLEQMSRRCCQSLSSGTK</sequence>
<name>A0A0K0D1E3_ANGCA</name>
<organism evidence="1 2">
    <name type="scientific">Angiostrongylus cantonensis</name>
    <name type="common">Rat lungworm</name>
    <dbReference type="NCBI Taxonomy" id="6313"/>
    <lineage>
        <taxon>Eukaryota</taxon>
        <taxon>Metazoa</taxon>
        <taxon>Ecdysozoa</taxon>
        <taxon>Nematoda</taxon>
        <taxon>Chromadorea</taxon>
        <taxon>Rhabditida</taxon>
        <taxon>Rhabditina</taxon>
        <taxon>Rhabditomorpha</taxon>
        <taxon>Strongyloidea</taxon>
        <taxon>Metastrongylidae</taxon>
        <taxon>Angiostrongylus</taxon>
    </lineage>
</organism>
<keyword evidence="1" id="KW-1185">Reference proteome</keyword>
<dbReference type="WBParaSite" id="ACAC_0000388801-mRNA-1">
    <property type="protein sequence ID" value="ACAC_0000388801-mRNA-1"/>
    <property type="gene ID" value="ACAC_0000388801"/>
</dbReference>
<reference evidence="2" key="2">
    <citation type="submission" date="2017-02" db="UniProtKB">
        <authorList>
            <consortium name="WormBaseParasite"/>
        </authorList>
    </citation>
    <scope>IDENTIFICATION</scope>
</reference>
<dbReference type="AlphaFoldDB" id="A0A0K0D1E3"/>
<dbReference type="Proteomes" id="UP000035642">
    <property type="component" value="Unassembled WGS sequence"/>
</dbReference>